<dbReference type="EMBL" id="JACHXI010000042">
    <property type="protein sequence ID" value="MBB3105420.1"/>
    <property type="molecule type" value="Genomic_DNA"/>
</dbReference>
<sequence length="69" mass="7503">MGFDSLAVVKEAGQHLCLVAAPQPFRRFEPAYADALHTRLAHAHAKTIKLNALFAVQGAESTQEIVLMT</sequence>
<proteinExistence type="predicted"/>
<dbReference type="Proteomes" id="UP000549250">
    <property type="component" value="Unassembled WGS sequence"/>
</dbReference>
<protein>
    <submittedName>
        <fullName evidence="1">Uncharacterized protein</fullName>
    </submittedName>
</protein>
<comment type="caution">
    <text evidence="1">The sequence shown here is derived from an EMBL/GenBank/DDBJ whole genome shotgun (WGS) entry which is preliminary data.</text>
</comment>
<dbReference type="AlphaFoldDB" id="A0A839T958"/>
<organism evidence="1 2">
    <name type="scientific">Azomonas macrocytogenes</name>
    <name type="common">Azotobacter macrocytogenes</name>
    <dbReference type="NCBI Taxonomy" id="69962"/>
    <lineage>
        <taxon>Bacteria</taxon>
        <taxon>Pseudomonadati</taxon>
        <taxon>Pseudomonadota</taxon>
        <taxon>Gammaproteobacteria</taxon>
        <taxon>Pseudomonadales</taxon>
        <taxon>Pseudomonadaceae</taxon>
        <taxon>Azomonas</taxon>
    </lineage>
</organism>
<accession>A0A839T958</accession>
<evidence type="ECO:0000313" key="2">
    <source>
        <dbReference type="Proteomes" id="UP000549250"/>
    </source>
</evidence>
<keyword evidence="2" id="KW-1185">Reference proteome</keyword>
<name>A0A839T958_AZOMA</name>
<gene>
    <name evidence="1" type="ORF">FHR87_003858</name>
</gene>
<evidence type="ECO:0000313" key="1">
    <source>
        <dbReference type="EMBL" id="MBB3105420.1"/>
    </source>
</evidence>
<reference evidence="1 2" key="1">
    <citation type="submission" date="2020-08" db="EMBL/GenBank/DDBJ databases">
        <title>Genomic Encyclopedia of Type Strains, Phase III (KMG-III): the genomes of soil and plant-associated and newly described type strains.</title>
        <authorList>
            <person name="Whitman W."/>
        </authorList>
    </citation>
    <scope>NUCLEOTIDE SEQUENCE [LARGE SCALE GENOMIC DNA]</scope>
    <source>
        <strain evidence="1 2">CECT 4462</strain>
    </source>
</reference>